<dbReference type="Proteomes" id="UP000181936">
    <property type="component" value="Chromosome"/>
</dbReference>
<organism evidence="10 11">
    <name type="scientific">Bacillus weihaiensis</name>
    <dbReference type="NCBI Taxonomy" id="1547283"/>
    <lineage>
        <taxon>Bacteria</taxon>
        <taxon>Bacillati</taxon>
        <taxon>Bacillota</taxon>
        <taxon>Bacilli</taxon>
        <taxon>Bacillales</taxon>
        <taxon>Bacillaceae</taxon>
        <taxon>Bacillus</taxon>
    </lineage>
</organism>
<feature type="transmembrane region" description="Helical" evidence="9">
    <location>
        <begin position="405"/>
        <end position="425"/>
    </location>
</feature>
<dbReference type="AlphaFoldDB" id="A0A1L3MWY3"/>
<dbReference type="KEGG" id="bwh:A9C19_20430"/>
<feature type="transmembrane region" description="Helical" evidence="9">
    <location>
        <begin position="212"/>
        <end position="233"/>
    </location>
</feature>
<dbReference type="Gene3D" id="1.20.1740.10">
    <property type="entry name" value="Amino acid/polyamine transporter I"/>
    <property type="match status" value="1"/>
</dbReference>
<sequence>MDILDLLGKINGVLWGPPSLILLFGTGLFLTIALRGLQFRRLFYAFKIGFGKEDSQDAAAEGDVSHFKALMTALAATIGNGNIAGVATAITLGGPGAIFWMWIVGLLGMATKYGEALLAVKYRVKNDKGEYSSGPMYYIEKGLGKKFKFLAIAFALFGAFAALGIGNSVQSNTIADVTSNSFGMPNWVTGVVLIVLVSVIIFGGIQRISTVASFFVPIMAFLYMGGALLILILNYDMILPAFELIFQYAFNPVSAAGGFVGIVVSEAIRNGVSRGIFSNEAGLGTAALIAGNARADHPVKQALVAMTGTFIVTIVVCTMTGITLLITGFWDPSGGLISGVTHNASLEGGALTSAAFGSVLGLAGEYIVSLSVIFFGFSTIVGWYVYGEKCFEYIAGSRGIAGYRFVYIAACGIGTVANLATVWAFADMANALMMIPNLIALLLLWKIIVSETNDYFTHFYQQSKVKDEGNQNRYVS</sequence>
<feature type="transmembrane region" description="Helical" evidence="9">
    <location>
        <begin position="366"/>
        <end position="385"/>
    </location>
</feature>
<evidence type="ECO:0000256" key="2">
    <source>
        <dbReference type="ARBA" id="ARBA00009261"/>
    </source>
</evidence>
<dbReference type="RefSeq" id="WP_072581640.1">
    <property type="nucleotide sequence ID" value="NZ_CP016020.1"/>
</dbReference>
<dbReference type="OrthoDB" id="9804874at2"/>
<protein>
    <submittedName>
        <fullName evidence="10">Transporter</fullName>
    </submittedName>
</protein>
<keyword evidence="6 9" id="KW-0769">Symport</keyword>
<comment type="similarity">
    <text evidence="2 9">Belongs to the alanine or glycine:cation symporter (AGCS) (TC 2.A.25) family.</text>
</comment>
<feature type="transmembrane region" description="Helical" evidence="9">
    <location>
        <begin position="20"/>
        <end position="37"/>
    </location>
</feature>
<evidence type="ECO:0000256" key="3">
    <source>
        <dbReference type="ARBA" id="ARBA00022448"/>
    </source>
</evidence>
<gene>
    <name evidence="10" type="ORF">A9C19_20430</name>
</gene>
<dbReference type="PRINTS" id="PR00175">
    <property type="entry name" value="NAALASMPORT"/>
</dbReference>
<keyword evidence="11" id="KW-1185">Reference proteome</keyword>
<evidence type="ECO:0000256" key="8">
    <source>
        <dbReference type="ARBA" id="ARBA00023136"/>
    </source>
</evidence>
<proteinExistence type="inferred from homology"/>
<feature type="transmembrane region" description="Helical" evidence="9">
    <location>
        <begin position="303"/>
        <end position="330"/>
    </location>
</feature>
<evidence type="ECO:0000256" key="1">
    <source>
        <dbReference type="ARBA" id="ARBA00004651"/>
    </source>
</evidence>
<evidence type="ECO:0000256" key="5">
    <source>
        <dbReference type="ARBA" id="ARBA00022692"/>
    </source>
</evidence>
<evidence type="ECO:0000313" key="10">
    <source>
        <dbReference type="EMBL" id="APH06847.1"/>
    </source>
</evidence>
<feature type="transmembrane region" description="Helical" evidence="9">
    <location>
        <begin position="431"/>
        <end position="449"/>
    </location>
</feature>
<name>A0A1L3MWY3_9BACI</name>
<evidence type="ECO:0000256" key="4">
    <source>
        <dbReference type="ARBA" id="ARBA00022475"/>
    </source>
</evidence>
<evidence type="ECO:0000256" key="7">
    <source>
        <dbReference type="ARBA" id="ARBA00022989"/>
    </source>
</evidence>
<keyword evidence="4 9" id="KW-1003">Cell membrane</keyword>
<feature type="transmembrane region" description="Helical" evidence="9">
    <location>
        <begin position="98"/>
        <end position="120"/>
    </location>
</feature>
<dbReference type="GO" id="GO:0005283">
    <property type="term" value="F:amino acid:sodium symporter activity"/>
    <property type="evidence" value="ECO:0007669"/>
    <property type="project" value="InterPro"/>
</dbReference>
<dbReference type="PANTHER" id="PTHR30330">
    <property type="entry name" value="AGSS FAMILY TRANSPORTER, SODIUM-ALANINE"/>
    <property type="match status" value="1"/>
</dbReference>
<keyword evidence="3 9" id="KW-0813">Transport</keyword>
<accession>A0A1L3MWY3</accession>
<dbReference type="GO" id="GO:0005886">
    <property type="term" value="C:plasma membrane"/>
    <property type="evidence" value="ECO:0007669"/>
    <property type="project" value="UniProtKB-SubCell"/>
</dbReference>
<dbReference type="FunFam" id="1.20.1740.10:FF:000004">
    <property type="entry name" value="Sodium:alanine symporter family protein"/>
    <property type="match status" value="1"/>
</dbReference>
<dbReference type="EMBL" id="CP016020">
    <property type="protein sequence ID" value="APH06847.1"/>
    <property type="molecule type" value="Genomic_DNA"/>
</dbReference>
<feature type="transmembrane region" description="Helical" evidence="9">
    <location>
        <begin position="69"/>
        <end position="92"/>
    </location>
</feature>
<feature type="transmembrane region" description="Helical" evidence="9">
    <location>
        <begin position="149"/>
        <end position="167"/>
    </location>
</feature>
<dbReference type="Pfam" id="PF01235">
    <property type="entry name" value="Na_Ala_symp"/>
    <property type="match status" value="1"/>
</dbReference>
<comment type="subcellular location">
    <subcellularLocation>
        <location evidence="1 9">Cell membrane</location>
        <topology evidence="1 9">Multi-pass membrane protein</topology>
    </subcellularLocation>
</comment>
<dbReference type="NCBIfam" id="TIGR00835">
    <property type="entry name" value="agcS"/>
    <property type="match status" value="1"/>
</dbReference>
<dbReference type="InterPro" id="IPR001463">
    <property type="entry name" value="Na/Ala_symport"/>
</dbReference>
<evidence type="ECO:0000313" key="11">
    <source>
        <dbReference type="Proteomes" id="UP000181936"/>
    </source>
</evidence>
<feature type="transmembrane region" description="Helical" evidence="9">
    <location>
        <begin position="245"/>
        <end position="264"/>
    </location>
</feature>
<feature type="transmembrane region" description="Helical" evidence="9">
    <location>
        <begin position="187"/>
        <end position="205"/>
    </location>
</feature>
<dbReference type="PANTHER" id="PTHR30330:SF3">
    <property type="entry name" value="TRANSCRIPTIONAL REGULATOR, LRP FAMILY"/>
    <property type="match status" value="1"/>
</dbReference>
<keyword evidence="8 9" id="KW-0472">Membrane</keyword>
<reference evidence="10 11" key="1">
    <citation type="journal article" date="2016" name="Sci. Rep.">
        <title>Complete genome sequence and transcriptomic analysis of a novel marine strain Bacillus weihaiensis reveals the mechanism of brown algae degradation.</title>
        <authorList>
            <person name="Zhu Y."/>
            <person name="Chen P."/>
            <person name="Bao Y."/>
            <person name="Men Y."/>
            <person name="Zeng Y."/>
            <person name="Yang J."/>
            <person name="Sun J."/>
            <person name="Sun Y."/>
        </authorList>
    </citation>
    <scope>NUCLEOTIDE SEQUENCE [LARGE SCALE GENOMIC DNA]</scope>
    <source>
        <strain evidence="10 11">Alg07</strain>
    </source>
</reference>
<keyword evidence="7 9" id="KW-1133">Transmembrane helix</keyword>
<evidence type="ECO:0000256" key="9">
    <source>
        <dbReference type="RuleBase" id="RU363064"/>
    </source>
</evidence>
<keyword evidence="5 9" id="KW-0812">Transmembrane</keyword>
<evidence type="ECO:0000256" key="6">
    <source>
        <dbReference type="ARBA" id="ARBA00022847"/>
    </source>
</evidence>